<keyword evidence="3" id="KW-0808">Transferase</keyword>
<protein>
    <submittedName>
        <fullName evidence="2">Serine/threonine-protein kinase Nek5-like isoform X1</fullName>
    </submittedName>
    <submittedName>
        <fullName evidence="3">Serine/threonine-protein kinase Nek6-like isoform X1</fullName>
    </submittedName>
</protein>
<evidence type="ECO:0000313" key="3">
    <source>
        <dbReference type="EMBL" id="MBX27524.1"/>
    </source>
</evidence>
<keyword evidence="1" id="KW-0472">Membrane</keyword>
<organism evidence="3">
    <name type="scientific">Rhizophora mucronata</name>
    <name type="common">Asiatic mangrove</name>
    <dbReference type="NCBI Taxonomy" id="61149"/>
    <lineage>
        <taxon>Eukaryota</taxon>
        <taxon>Viridiplantae</taxon>
        <taxon>Streptophyta</taxon>
        <taxon>Embryophyta</taxon>
        <taxon>Tracheophyta</taxon>
        <taxon>Spermatophyta</taxon>
        <taxon>Magnoliopsida</taxon>
        <taxon>eudicotyledons</taxon>
        <taxon>Gunneridae</taxon>
        <taxon>Pentapetalae</taxon>
        <taxon>rosids</taxon>
        <taxon>fabids</taxon>
        <taxon>Malpighiales</taxon>
        <taxon>Rhizophoraceae</taxon>
        <taxon>Rhizophora</taxon>
    </lineage>
</organism>
<dbReference type="EMBL" id="GGEC01047040">
    <property type="protein sequence ID" value="MBX27524.1"/>
    <property type="molecule type" value="Transcribed_RNA"/>
</dbReference>
<evidence type="ECO:0000256" key="1">
    <source>
        <dbReference type="SAM" id="Phobius"/>
    </source>
</evidence>
<accession>A0A2P2MBG5</accession>
<keyword evidence="1" id="KW-0812">Transmembrane</keyword>
<dbReference type="GO" id="GO:0016301">
    <property type="term" value="F:kinase activity"/>
    <property type="evidence" value="ECO:0007669"/>
    <property type="project" value="UniProtKB-KW"/>
</dbReference>
<evidence type="ECO:0000313" key="2">
    <source>
        <dbReference type="EMBL" id="MBX27522.1"/>
    </source>
</evidence>
<sequence length="155" mass="17581">MLNTGYKSHFLMSRSPATLRLSCEADLLQHILLLLGLVMDKNGSTESSAADLLHDLVLIHPRLHSFSLYLTASLSLVGCCHSQRNNRSIQFNQSINIEKTIQFITIFLLLLLPLLLLLLLLLPLPLLIDRSNYFPGSFTKWLLVSKFPFSFPLFK</sequence>
<feature type="transmembrane region" description="Helical" evidence="1">
    <location>
        <begin position="101"/>
        <end position="128"/>
    </location>
</feature>
<reference evidence="3" key="1">
    <citation type="submission" date="2018-02" db="EMBL/GenBank/DDBJ databases">
        <title>Rhizophora mucronata_Transcriptome.</title>
        <authorList>
            <person name="Meera S.P."/>
            <person name="Sreeshan A."/>
            <person name="Augustine A."/>
        </authorList>
    </citation>
    <scope>NUCLEOTIDE SEQUENCE</scope>
    <source>
        <tissue evidence="3">Leaf</tissue>
    </source>
</reference>
<keyword evidence="3" id="KW-0418">Kinase</keyword>
<dbReference type="AlphaFoldDB" id="A0A2P2MBG5"/>
<dbReference type="EMBL" id="GGEC01047038">
    <property type="protein sequence ID" value="MBX27522.1"/>
    <property type="molecule type" value="Transcribed_RNA"/>
</dbReference>
<proteinExistence type="predicted"/>
<name>A0A2P2MBG5_RHIMU</name>
<keyword evidence="1" id="KW-1133">Transmembrane helix</keyword>